<evidence type="ECO:0000256" key="3">
    <source>
        <dbReference type="ARBA" id="ARBA00022692"/>
    </source>
</evidence>
<comment type="similarity">
    <text evidence="2 9">Belongs to the OXA1/ALB3/YidC family.</text>
</comment>
<dbReference type="PANTHER" id="PTHR12428">
    <property type="entry name" value="OXA1"/>
    <property type="match status" value="1"/>
</dbReference>
<evidence type="ECO:0000256" key="10">
    <source>
        <dbReference type="SAM" id="Phobius"/>
    </source>
</evidence>
<keyword evidence="4" id="KW-0999">Mitochondrion inner membrane</keyword>
<dbReference type="AlphaFoldDB" id="A0A1E4U2X6"/>
<protein>
    <recommendedName>
        <fullName evidence="11">Membrane insertase YidC/Oxa/ALB C-terminal domain-containing protein</fullName>
    </recommendedName>
</protein>
<dbReference type="PANTHER" id="PTHR12428:SF66">
    <property type="entry name" value="MITOCHONDRIAL INNER MEMBRANE PROTEIN OXA1L"/>
    <property type="match status" value="1"/>
</dbReference>
<dbReference type="GO" id="GO:0032977">
    <property type="term" value="F:membrane insertase activity"/>
    <property type="evidence" value="ECO:0007669"/>
    <property type="project" value="EnsemblFungi"/>
</dbReference>
<evidence type="ECO:0000256" key="6">
    <source>
        <dbReference type="ARBA" id="ARBA00022989"/>
    </source>
</evidence>
<evidence type="ECO:0000256" key="8">
    <source>
        <dbReference type="ARBA" id="ARBA00023136"/>
    </source>
</evidence>
<dbReference type="InterPro" id="IPR028055">
    <property type="entry name" value="YidC/Oxa/ALB_C"/>
</dbReference>
<organism evidence="12 13">
    <name type="scientific">Pachysolen tannophilus NRRL Y-2460</name>
    <dbReference type="NCBI Taxonomy" id="669874"/>
    <lineage>
        <taxon>Eukaryota</taxon>
        <taxon>Fungi</taxon>
        <taxon>Dikarya</taxon>
        <taxon>Ascomycota</taxon>
        <taxon>Saccharomycotina</taxon>
        <taxon>Pichiomycetes</taxon>
        <taxon>Pachysolenaceae</taxon>
        <taxon>Pachysolen</taxon>
    </lineage>
</organism>
<reference evidence="13" key="1">
    <citation type="submission" date="2016-05" db="EMBL/GenBank/DDBJ databases">
        <title>Comparative genomics of biotechnologically important yeasts.</title>
        <authorList>
            <consortium name="DOE Joint Genome Institute"/>
            <person name="Riley R."/>
            <person name="Haridas S."/>
            <person name="Wolfe K.H."/>
            <person name="Lopes M.R."/>
            <person name="Hittinger C.T."/>
            <person name="Goker M."/>
            <person name="Salamov A."/>
            <person name="Wisecaver J."/>
            <person name="Long T.M."/>
            <person name="Aerts A.L."/>
            <person name="Barry K."/>
            <person name="Choi C."/>
            <person name="Clum A."/>
            <person name="Coughlan A.Y."/>
            <person name="Deshpande S."/>
            <person name="Douglass A.P."/>
            <person name="Hanson S.J."/>
            <person name="Klenk H.-P."/>
            <person name="Labutti K."/>
            <person name="Lapidus A."/>
            <person name="Lindquist E."/>
            <person name="Lipzen A."/>
            <person name="Meier-Kolthoff J.P."/>
            <person name="Ohm R.A."/>
            <person name="Otillar R.P."/>
            <person name="Pangilinan J."/>
            <person name="Peng Y."/>
            <person name="Rokas A."/>
            <person name="Rosa C.A."/>
            <person name="Scheuner C."/>
            <person name="Sibirny A.A."/>
            <person name="Slot J.C."/>
            <person name="Stielow J.B."/>
            <person name="Sun H."/>
            <person name="Kurtzman C.P."/>
            <person name="Blackwell M."/>
            <person name="Grigoriev I.V."/>
            <person name="Jeffries T.W."/>
        </authorList>
    </citation>
    <scope>NUCLEOTIDE SEQUENCE [LARGE SCALE GENOMIC DNA]</scope>
    <source>
        <strain evidence="13">NRRL Y-2460</strain>
    </source>
</reference>
<feature type="transmembrane region" description="Helical" evidence="10">
    <location>
        <begin position="90"/>
        <end position="110"/>
    </location>
</feature>
<evidence type="ECO:0000256" key="9">
    <source>
        <dbReference type="RuleBase" id="RU003945"/>
    </source>
</evidence>
<keyword evidence="8 10" id="KW-0472">Membrane</keyword>
<proteinExistence type="inferred from homology"/>
<dbReference type="Proteomes" id="UP000094236">
    <property type="component" value="Unassembled WGS sequence"/>
</dbReference>
<dbReference type="CDD" id="cd20069">
    <property type="entry name" value="5TM_Oxa1-like"/>
    <property type="match status" value="1"/>
</dbReference>
<gene>
    <name evidence="12" type="ORF">PACTADRAFT_36940</name>
</gene>
<dbReference type="InterPro" id="IPR001708">
    <property type="entry name" value="YidC/ALB3/OXA1/COX18"/>
</dbReference>
<dbReference type="EMBL" id="KV454011">
    <property type="protein sequence ID" value="ODV98364.1"/>
    <property type="molecule type" value="Genomic_DNA"/>
</dbReference>
<comment type="subcellular location">
    <subcellularLocation>
        <location evidence="9">Membrane</location>
        <topology evidence="9">Multi-pass membrane protein</topology>
    </subcellularLocation>
    <subcellularLocation>
        <location evidence="1">Mitochondrion inner membrane</location>
        <topology evidence="1">Multi-pass membrane protein</topology>
    </subcellularLocation>
</comment>
<dbReference type="STRING" id="669874.A0A1E4U2X6"/>
<keyword evidence="6 10" id="KW-1133">Transmembrane helix</keyword>
<evidence type="ECO:0000259" key="11">
    <source>
        <dbReference type="Pfam" id="PF02096"/>
    </source>
</evidence>
<accession>A0A1E4U2X6</accession>
<keyword evidence="13" id="KW-1185">Reference proteome</keyword>
<dbReference type="GO" id="GO:0032979">
    <property type="term" value="P:protein insertion into mitochondrial inner membrane from matrix"/>
    <property type="evidence" value="ECO:0007669"/>
    <property type="project" value="EnsemblFungi"/>
</dbReference>
<dbReference type="GO" id="GO:0030061">
    <property type="term" value="C:mitochondrial crista"/>
    <property type="evidence" value="ECO:0007669"/>
    <property type="project" value="EnsemblFungi"/>
</dbReference>
<feature type="transmembrane region" description="Helical" evidence="10">
    <location>
        <begin position="237"/>
        <end position="254"/>
    </location>
</feature>
<evidence type="ECO:0000313" key="12">
    <source>
        <dbReference type="EMBL" id="ODV98364.1"/>
    </source>
</evidence>
<evidence type="ECO:0000256" key="2">
    <source>
        <dbReference type="ARBA" id="ARBA00009877"/>
    </source>
</evidence>
<dbReference type="GO" id="GO:0097002">
    <property type="term" value="C:mitochondrial inner boundary membrane"/>
    <property type="evidence" value="ECO:0007669"/>
    <property type="project" value="EnsemblFungi"/>
</dbReference>
<feature type="domain" description="Membrane insertase YidC/Oxa/ALB C-terminal" evidence="11">
    <location>
        <begin position="90"/>
        <end position="278"/>
    </location>
</feature>
<sequence length="360" mass="39541">MSIIGFNHSIRFNSSSVSSGASGASASSEIQAQLTSFSDNLPNAAEEAVTLTSNQIGYLQSIGLAESWVWPSHFIQHCLEYVHVYSGLPWWGTIIATTVAMRVILFPLYVKSADIVAKNSKAKPELDPIMKKVMASNDFAEKQRLALQRKHILKKYGIKNRYLAIPVLQLPLALGFFAGLRSMALVPVDGFTTQGAYWFTDLSAPDPYLGLQIISASVFIASMKLGGETGTAQFSPGIKKLMTYLPIVSIPATMYLSSGVVLYFAANAVCAVLQSALLRSEAFRKMVGIEPIPEVVIDPSKANEGILDLAKNFIEDTKKKAEAKALETERLEKAFESQKSRVPKNDVIIKKRFRNQKENN</sequence>
<dbReference type="Pfam" id="PF02096">
    <property type="entry name" value="60KD_IMP"/>
    <property type="match status" value="1"/>
</dbReference>
<evidence type="ECO:0000256" key="5">
    <source>
        <dbReference type="ARBA" id="ARBA00022946"/>
    </source>
</evidence>
<evidence type="ECO:0000313" key="13">
    <source>
        <dbReference type="Proteomes" id="UP000094236"/>
    </source>
</evidence>
<feature type="transmembrane region" description="Helical" evidence="10">
    <location>
        <begin position="162"/>
        <end position="188"/>
    </location>
</feature>
<evidence type="ECO:0000256" key="7">
    <source>
        <dbReference type="ARBA" id="ARBA00023128"/>
    </source>
</evidence>
<keyword evidence="5" id="KW-0809">Transit peptide</keyword>
<keyword evidence="3 9" id="KW-0812">Transmembrane</keyword>
<dbReference type="GO" id="GO:0033615">
    <property type="term" value="P:mitochondrial proton-transporting ATP synthase complex assembly"/>
    <property type="evidence" value="ECO:0007669"/>
    <property type="project" value="EnsemblFungi"/>
</dbReference>
<name>A0A1E4U2X6_PACTA</name>
<evidence type="ECO:0000256" key="4">
    <source>
        <dbReference type="ARBA" id="ARBA00022792"/>
    </source>
</evidence>
<evidence type="ECO:0000256" key="1">
    <source>
        <dbReference type="ARBA" id="ARBA00004448"/>
    </source>
</evidence>
<keyword evidence="7" id="KW-0496">Mitochondrion</keyword>
<dbReference type="OrthoDB" id="2148490at2759"/>
<dbReference type="GO" id="GO:0097177">
    <property type="term" value="F:mitochondrial ribosome binding"/>
    <property type="evidence" value="ECO:0007669"/>
    <property type="project" value="EnsemblFungi"/>
</dbReference>